<dbReference type="PANTHER" id="PTHR42792">
    <property type="entry name" value="FLAGELLIN"/>
    <property type="match status" value="1"/>
</dbReference>
<evidence type="ECO:0000313" key="7">
    <source>
        <dbReference type="EMBL" id="QDV09970.1"/>
    </source>
</evidence>
<dbReference type="InterPro" id="IPR013384">
    <property type="entry name" value="Flagell_FlgL"/>
</dbReference>
<dbReference type="Proteomes" id="UP000320390">
    <property type="component" value="Chromosome"/>
</dbReference>
<dbReference type="InterPro" id="IPR001029">
    <property type="entry name" value="Flagellin_N"/>
</dbReference>
<feature type="domain" description="Flagellin C-terminal" evidence="6">
    <location>
        <begin position="403"/>
        <end position="471"/>
    </location>
</feature>
<keyword evidence="3" id="KW-0975">Bacterial flagellum</keyword>
<feature type="domain" description="Flagellin N-terminal" evidence="5">
    <location>
        <begin position="15"/>
        <end position="141"/>
    </location>
</feature>
<comment type="similarity">
    <text evidence="2">Belongs to the bacterial flagellin family.</text>
</comment>
<dbReference type="GO" id="GO:0005198">
    <property type="term" value="F:structural molecule activity"/>
    <property type="evidence" value="ECO:0007669"/>
    <property type="project" value="InterPro"/>
</dbReference>
<evidence type="ECO:0000313" key="8">
    <source>
        <dbReference type="Proteomes" id="UP000320390"/>
    </source>
</evidence>
<dbReference type="SUPFAM" id="SSF64518">
    <property type="entry name" value="Phase 1 flagellin"/>
    <property type="match status" value="1"/>
</dbReference>
<proteinExistence type="inferred from homology"/>
<dbReference type="PANTHER" id="PTHR42792:SF1">
    <property type="entry name" value="FLAGELLAR HOOK-ASSOCIATED PROTEIN 3"/>
    <property type="match status" value="1"/>
</dbReference>
<keyword evidence="4" id="KW-0175">Coiled coil</keyword>
<dbReference type="OrthoDB" id="253391at2"/>
<feature type="coiled-coil region" evidence="4">
    <location>
        <begin position="438"/>
        <end position="465"/>
    </location>
</feature>
<comment type="subcellular location">
    <subcellularLocation>
        <location evidence="1">Bacterial flagellum</location>
    </subcellularLocation>
</comment>
<reference evidence="7 8" key="1">
    <citation type="submission" date="2019-02" db="EMBL/GenBank/DDBJ databases">
        <title>Deep-cultivation of Planctomycetes and their phenomic and genomic characterization uncovers novel biology.</title>
        <authorList>
            <person name="Wiegand S."/>
            <person name="Jogler M."/>
            <person name="Boedeker C."/>
            <person name="Pinto D."/>
            <person name="Vollmers J."/>
            <person name="Rivas-Marin E."/>
            <person name="Kohn T."/>
            <person name="Peeters S.H."/>
            <person name="Heuer A."/>
            <person name="Rast P."/>
            <person name="Oberbeckmann S."/>
            <person name="Bunk B."/>
            <person name="Jeske O."/>
            <person name="Meyerdierks A."/>
            <person name="Storesund J.E."/>
            <person name="Kallscheuer N."/>
            <person name="Luecker S."/>
            <person name="Lage O.M."/>
            <person name="Pohl T."/>
            <person name="Merkel B.J."/>
            <person name="Hornburger P."/>
            <person name="Mueller R.-W."/>
            <person name="Bruemmer F."/>
            <person name="Labrenz M."/>
            <person name="Spormann A.M."/>
            <person name="Op den Camp H."/>
            <person name="Overmann J."/>
            <person name="Amann R."/>
            <person name="Jetten M.S.M."/>
            <person name="Mascher T."/>
            <person name="Medema M.H."/>
            <person name="Devos D.P."/>
            <person name="Kaster A.-K."/>
            <person name="Ovreas L."/>
            <person name="Rohde M."/>
            <person name="Galperin M.Y."/>
            <person name="Jogler C."/>
        </authorList>
    </citation>
    <scope>NUCLEOTIDE SEQUENCE [LARGE SCALE GENOMIC DNA]</scope>
    <source>
        <strain evidence="7 8">Poly30</strain>
    </source>
</reference>
<keyword evidence="8" id="KW-1185">Reference proteome</keyword>
<evidence type="ECO:0000259" key="6">
    <source>
        <dbReference type="Pfam" id="PF00700"/>
    </source>
</evidence>
<sequence length="471" mass="50222">MSIRPTQGRIFALVRDGITANTGKLIRAQEQASSGKRIVRASDDPVGTSVALSLRRQIGAIESFVASTSGAKPEVEQGSSRLQEGSGVLAEIRSLIIQGMNGALNERDRRAVASQIELLESQMLDIANTRSGDSYLFGGTATNVQPFQETSVNGEQVITYHGNDERQKVLTSRGAEVTLNVTGKEVFDKYAYTSTEFGKVTGIRSGTTADSGTGYEELLVRQDGTLGTMGQGILLSNDGKDTLVGDQPLVVSASGTIQLGAGDPITIPSPVPTAMVAFDENGARVSVDLAGWTGLDFTTTVSGTASLSLDGNTYTAVNLTETDLRIENPSSGTVLHVDTTELFRAGSELVTFEGTPSIFETIRGVVADLRMPEGTDRNVLIRRMESRLGELDRSQDDLLIGLGKLGAASQRIEVASTRLEDLRVTVEGLVSNVEDADYAQVALDLQRAEQTLQLAQATGARLMQQSLLNYL</sequence>
<gene>
    <name evidence="7" type="primary">flgL</name>
    <name evidence="7" type="ORF">Poly30_55310</name>
</gene>
<evidence type="ECO:0000256" key="3">
    <source>
        <dbReference type="ARBA" id="ARBA00023143"/>
    </source>
</evidence>
<keyword evidence="7" id="KW-0969">Cilium</keyword>
<dbReference type="RefSeq" id="WP_145205315.1">
    <property type="nucleotide sequence ID" value="NZ_CP036434.1"/>
</dbReference>
<evidence type="ECO:0000256" key="2">
    <source>
        <dbReference type="ARBA" id="ARBA00005709"/>
    </source>
</evidence>
<dbReference type="Pfam" id="PF00700">
    <property type="entry name" value="Flagellin_C"/>
    <property type="match status" value="1"/>
</dbReference>
<dbReference type="GO" id="GO:0071973">
    <property type="term" value="P:bacterial-type flagellum-dependent cell motility"/>
    <property type="evidence" value="ECO:0007669"/>
    <property type="project" value="InterPro"/>
</dbReference>
<dbReference type="InterPro" id="IPR001492">
    <property type="entry name" value="Flagellin"/>
</dbReference>
<protein>
    <submittedName>
        <fullName evidence="7">Flagellar hook-associated protein 3</fullName>
    </submittedName>
</protein>
<evidence type="ECO:0000259" key="5">
    <source>
        <dbReference type="Pfam" id="PF00669"/>
    </source>
</evidence>
<dbReference type="NCBIfam" id="TIGR02550">
    <property type="entry name" value="flagell_flgL"/>
    <property type="match status" value="1"/>
</dbReference>
<organism evidence="7 8">
    <name type="scientific">Saltatorellus ferox</name>
    <dbReference type="NCBI Taxonomy" id="2528018"/>
    <lineage>
        <taxon>Bacteria</taxon>
        <taxon>Pseudomonadati</taxon>
        <taxon>Planctomycetota</taxon>
        <taxon>Planctomycetia</taxon>
        <taxon>Planctomycetia incertae sedis</taxon>
        <taxon>Saltatorellus</taxon>
    </lineage>
</organism>
<dbReference type="InterPro" id="IPR046358">
    <property type="entry name" value="Flagellin_C"/>
</dbReference>
<name>A0A518F0V5_9BACT</name>
<evidence type="ECO:0000256" key="1">
    <source>
        <dbReference type="ARBA" id="ARBA00004365"/>
    </source>
</evidence>
<dbReference type="Gene3D" id="1.20.1330.10">
    <property type="entry name" value="f41 fragment of flagellin, N-terminal domain"/>
    <property type="match status" value="2"/>
</dbReference>
<evidence type="ECO:0000256" key="4">
    <source>
        <dbReference type="SAM" id="Coils"/>
    </source>
</evidence>
<accession>A0A518F0V5</accession>
<dbReference type="GO" id="GO:0009424">
    <property type="term" value="C:bacterial-type flagellum hook"/>
    <property type="evidence" value="ECO:0007669"/>
    <property type="project" value="InterPro"/>
</dbReference>
<dbReference type="AlphaFoldDB" id="A0A518F0V5"/>
<keyword evidence="7" id="KW-0282">Flagellum</keyword>
<dbReference type="EMBL" id="CP036434">
    <property type="protein sequence ID" value="QDV09970.1"/>
    <property type="molecule type" value="Genomic_DNA"/>
</dbReference>
<keyword evidence="7" id="KW-0966">Cell projection</keyword>
<dbReference type="Pfam" id="PF00669">
    <property type="entry name" value="Flagellin_N"/>
    <property type="match status" value="1"/>
</dbReference>